<keyword evidence="1" id="KW-0167">Capsid protein</keyword>
<dbReference type="EMBL" id="QOUX01000046">
    <property type="protein sequence ID" value="RXI97814.1"/>
    <property type="molecule type" value="Genomic_DNA"/>
</dbReference>
<sequence length="117" mass="12398">MFYGPGTRPVVLPPRIHPTKQNVVYNCCEYIVPEVHPTHTTVMNKHLYKHYHNFPQTVSQVDQVANQQFMCPPGPVMPAPGPGVAGAGFGAPGAGFGAPGAGFGAAGAGVAPRRRFF</sequence>
<comment type="caution">
    <text evidence="1">The sequence shown here is derived from an EMBL/GenBank/DDBJ whole genome shotgun (WGS) entry which is preliminary data.</text>
</comment>
<keyword evidence="2" id="KW-1185">Reference proteome</keyword>
<dbReference type="AlphaFoldDB" id="A0A4V1LFX8"/>
<accession>A0A4V1LFX8</accession>
<proteinExistence type="predicted"/>
<keyword evidence="1" id="KW-0946">Virion</keyword>
<protein>
    <submittedName>
        <fullName evidence="1">Spore coat protein</fullName>
    </submittedName>
</protein>
<dbReference type="InterPro" id="IPR020108">
    <property type="entry name" value="Spore_coat_CotD"/>
</dbReference>
<reference evidence="1 2" key="1">
    <citation type="journal article" date="2019" name="Int. J. Syst. Evol. Microbiol.">
        <title>Anaerobacillus alkaliphilus sp. nov., a novel alkaliphilic and moderately halophilic bacterium.</title>
        <authorList>
            <person name="Borsodi A.K."/>
            <person name="Aszalos J.M."/>
            <person name="Bihari P."/>
            <person name="Nagy I."/>
            <person name="Schumann P."/>
            <person name="Sproer C."/>
            <person name="Kovacs A.L."/>
            <person name="Boka K."/>
            <person name="Dobosy P."/>
            <person name="Ovari M."/>
            <person name="Szili-Kovacs T."/>
            <person name="Toth E."/>
        </authorList>
    </citation>
    <scope>NUCLEOTIDE SEQUENCE [LARGE SCALE GENOMIC DNA]</scope>
    <source>
        <strain evidence="1 2">B16-10</strain>
    </source>
</reference>
<evidence type="ECO:0000313" key="1">
    <source>
        <dbReference type="EMBL" id="RXI97814.1"/>
    </source>
</evidence>
<organism evidence="1 2">
    <name type="scientific">Anaerobacillus alkaliphilus</name>
    <dbReference type="NCBI Taxonomy" id="1548597"/>
    <lineage>
        <taxon>Bacteria</taxon>
        <taxon>Bacillati</taxon>
        <taxon>Bacillota</taxon>
        <taxon>Bacilli</taxon>
        <taxon>Bacillales</taxon>
        <taxon>Bacillaceae</taxon>
        <taxon>Anaerobacillus</taxon>
    </lineage>
</organism>
<gene>
    <name evidence="1" type="ORF">DS745_15745</name>
</gene>
<evidence type="ECO:0000313" key="2">
    <source>
        <dbReference type="Proteomes" id="UP000290649"/>
    </source>
</evidence>
<dbReference type="Pfam" id="PF11122">
    <property type="entry name" value="Spore-coat_CotD"/>
    <property type="match status" value="1"/>
</dbReference>
<name>A0A4V1LFX8_9BACI</name>
<dbReference type="RefSeq" id="WP_129079178.1">
    <property type="nucleotide sequence ID" value="NZ_QOUX01000046.1"/>
</dbReference>
<dbReference type="Proteomes" id="UP000290649">
    <property type="component" value="Unassembled WGS sequence"/>
</dbReference>
<dbReference type="OrthoDB" id="2455195at2"/>